<evidence type="ECO:0000256" key="2">
    <source>
        <dbReference type="ARBA" id="ARBA00012438"/>
    </source>
</evidence>
<evidence type="ECO:0000313" key="12">
    <source>
        <dbReference type="Proteomes" id="UP000293638"/>
    </source>
</evidence>
<comment type="caution">
    <text evidence="11">The sequence shown here is derived from an EMBL/GenBank/DDBJ whole genome shotgun (WGS) entry which is preliminary data.</text>
</comment>
<dbReference type="Pfam" id="PF02518">
    <property type="entry name" value="HATPase_c"/>
    <property type="match status" value="1"/>
</dbReference>
<proteinExistence type="predicted"/>
<sequence>MTWTQQWAPTRRLAPSTWLTLAALPLMAALALTTADGPRSVPLIGALVVVAWLPLTLRSRHPWAVLVAVGALDTAGIAAAGHAHPPSTIVPVATILALGTVATRFSSNLVWAATASVIAVQLGAAVVQHPSGSDWLYLNWPILATVVGRLVKERKERIEAADLRAENAERTKVAEAERRVTAERVRIAHELHDVLAHHIALVNAQASVAQYLLERDPAAAAEALDGIAANSSAAMEELRATLGLLRDRDAEHDSDRRPPAPTLDQLDRLLATFTDAGLRLTCTRRGTPRPLTGPAEVALYRIVQEALTNATKHAPGAQVELTIEWTDHGVDLTVLNTPPTHGGALVDKGTGHGLVGIRERAAAAEGLATAGPSADGGFRVRAHLPLRGAPASGSVAPLPDTATP</sequence>
<feature type="domain" description="Signal transduction histidine kinase subgroup 3 dimerisation and phosphoacceptor" evidence="10">
    <location>
        <begin position="183"/>
        <end position="248"/>
    </location>
</feature>
<dbReference type="EC" id="2.7.13.3" evidence="2"/>
<dbReference type="GO" id="GO:0000155">
    <property type="term" value="F:phosphorelay sensor kinase activity"/>
    <property type="evidence" value="ECO:0007669"/>
    <property type="project" value="InterPro"/>
</dbReference>
<gene>
    <name evidence="11" type="ORF">EV189_0378</name>
</gene>
<keyword evidence="8" id="KW-0902">Two-component regulatory system</keyword>
<keyword evidence="7" id="KW-0067">ATP-binding</keyword>
<feature type="domain" description="Histidine kinase/HSP90-like ATPase" evidence="9">
    <location>
        <begin position="296"/>
        <end position="387"/>
    </location>
</feature>
<keyword evidence="12" id="KW-1185">Reference proteome</keyword>
<evidence type="ECO:0000259" key="9">
    <source>
        <dbReference type="Pfam" id="PF02518"/>
    </source>
</evidence>
<evidence type="ECO:0000256" key="8">
    <source>
        <dbReference type="ARBA" id="ARBA00023012"/>
    </source>
</evidence>
<dbReference type="InterPro" id="IPR003594">
    <property type="entry name" value="HATPase_dom"/>
</dbReference>
<dbReference type="GO" id="GO:0016020">
    <property type="term" value="C:membrane"/>
    <property type="evidence" value="ECO:0007669"/>
    <property type="project" value="InterPro"/>
</dbReference>
<dbReference type="SUPFAM" id="SSF55874">
    <property type="entry name" value="ATPase domain of HSP90 chaperone/DNA topoisomerase II/histidine kinase"/>
    <property type="match status" value="1"/>
</dbReference>
<dbReference type="PANTHER" id="PTHR24421:SF10">
    <property type="entry name" value="NITRATE_NITRITE SENSOR PROTEIN NARQ"/>
    <property type="match status" value="1"/>
</dbReference>
<dbReference type="GO" id="GO:0005524">
    <property type="term" value="F:ATP binding"/>
    <property type="evidence" value="ECO:0007669"/>
    <property type="project" value="UniProtKB-KW"/>
</dbReference>
<dbReference type="AlphaFoldDB" id="A0A4Q7NVI2"/>
<dbReference type="Gene3D" id="1.20.5.1930">
    <property type="match status" value="1"/>
</dbReference>
<accession>A0A4Q7NVI2</accession>
<evidence type="ECO:0000259" key="10">
    <source>
        <dbReference type="Pfam" id="PF07730"/>
    </source>
</evidence>
<keyword evidence="6 11" id="KW-0418">Kinase</keyword>
<dbReference type="Pfam" id="PF07730">
    <property type="entry name" value="HisKA_3"/>
    <property type="match status" value="1"/>
</dbReference>
<name>A0A4Q7NVI2_9ACTN</name>
<keyword evidence="3" id="KW-0597">Phosphoprotein</keyword>
<dbReference type="Proteomes" id="UP000293638">
    <property type="component" value="Unassembled WGS sequence"/>
</dbReference>
<keyword evidence="5" id="KW-0547">Nucleotide-binding</keyword>
<dbReference type="InterPro" id="IPR050482">
    <property type="entry name" value="Sensor_HK_TwoCompSys"/>
</dbReference>
<dbReference type="GO" id="GO:0046983">
    <property type="term" value="F:protein dimerization activity"/>
    <property type="evidence" value="ECO:0007669"/>
    <property type="project" value="InterPro"/>
</dbReference>
<organism evidence="11 12">
    <name type="scientific">Motilibacter rhizosphaerae</name>
    <dbReference type="NCBI Taxonomy" id="598652"/>
    <lineage>
        <taxon>Bacteria</taxon>
        <taxon>Bacillati</taxon>
        <taxon>Actinomycetota</taxon>
        <taxon>Actinomycetes</taxon>
        <taxon>Motilibacterales</taxon>
        <taxon>Motilibacteraceae</taxon>
        <taxon>Motilibacter</taxon>
    </lineage>
</organism>
<comment type="catalytic activity">
    <reaction evidence="1">
        <text>ATP + protein L-histidine = ADP + protein N-phospho-L-histidine.</text>
        <dbReference type="EC" id="2.7.13.3"/>
    </reaction>
</comment>
<evidence type="ECO:0000256" key="7">
    <source>
        <dbReference type="ARBA" id="ARBA00022840"/>
    </source>
</evidence>
<dbReference type="InterPro" id="IPR011712">
    <property type="entry name" value="Sig_transdc_His_kin_sub3_dim/P"/>
</dbReference>
<evidence type="ECO:0000256" key="1">
    <source>
        <dbReference type="ARBA" id="ARBA00000085"/>
    </source>
</evidence>
<dbReference type="CDD" id="cd16917">
    <property type="entry name" value="HATPase_UhpB-NarQ-NarX-like"/>
    <property type="match status" value="1"/>
</dbReference>
<dbReference type="Gene3D" id="3.30.565.10">
    <property type="entry name" value="Histidine kinase-like ATPase, C-terminal domain"/>
    <property type="match status" value="1"/>
</dbReference>
<evidence type="ECO:0000313" key="11">
    <source>
        <dbReference type="EMBL" id="RZS91144.1"/>
    </source>
</evidence>
<protein>
    <recommendedName>
        <fullName evidence="2">histidine kinase</fullName>
        <ecNumber evidence="2">2.7.13.3</ecNumber>
    </recommendedName>
</protein>
<dbReference type="EMBL" id="SGXD01000001">
    <property type="protein sequence ID" value="RZS91144.1"/>
    <property type="molecule type" value="Genomic_DNA"/>
</dbReference>
<evidence type="ECO:0000256" key="6">
    <source>
        <dbReference type="ARBA" id="ARBA00022777"/>
    </source>
</evidence>
<dbReference type="RefSeq" id="WP_130491250.1">
    <property type="nucleotide sequence ID" value="NZ_SGXD01000001.1"/>
</dbReference>
<evidence type="ECO:0000256" key="3">
    <source>
        <dbReference type="ARBA" id="ARBA00022553"/>
    </source>
</evidence>
<dbReference type="PANTHER" id="PTHR24421">
    <property type="entry name" value="NITRATE/NITRITE SENSOR PROTEIN NARX-RELATED"/>
    <property type="match status" value="1"/>
</dbReference>
<reference evidence="11 12" key="1">
    <citation type="submission" date="2019-02" db="EMBL/GenBank/DDBJ databases">
        <title>Genomic Encyclopedia of Type Strains, Phase IV (KMG-IV): sequencing the most valuable type-strain genomes for metagenomic binning, comparative biology and taxonomic classification.</title>
        <authorList>
            <person name="Goeker M."/>
        </authorList>
    </citation>
    <scope>NUCLEOTIDE SEQUENCE [LARGE SCALE GENOMIC DNA]</scope>
    <source>
        <strain evidence="11 12">DSM 45622</strain>
    </source>
</reference>
<evidence type="ECO:0000256" key="5">
    <source>
        <dbReference type="ARBA" id="ARBA00022741"/>
    </source>
</evidence>
<dbReference type="InterPro" id="IPR036890">
    <property type="entry name" value="HATPase_C_sf"/>
</dbReference>
<evidence type="ECO:0000256" key="4">
    <source>
        <dbReference type="ARBA" id="ARBA00022679"/>
    </source>
</evidence>
<dbReference type="OrthoDB" id="227596at2"/>
<keyword evidence="4" id="KW-0808">Transferase</keyword>